<dbReference type="Pfam" id="PF00550">
    <property type="entry name" value="PP-binding"/>
    <property type="match status" value="2"/>
</dbReference>
<accession>A0A518D5Y0</accession>
<proteinExistence type="inferred from homology"/>
<name>A0A518D5Y0_9BACT</name>
<dbReference type="InterPro" id="IPR001242">
    <property type="entry name" value="Condensation_dom"/>
</dbReference>
<dbReference type="CDD" id="cd05931">
    <property type="entry name" value="FAAL"/>
    <property type="match status" value="1"/>
</dbReference>
<dbReference type="Proteomes" id="UP000317429">
    <property type="component" value="Chromosome"/>
</dbReference>
<evidence type="ECO:0000256" key="1">
    <source>
        <dbReference type="ARBA" id="ARBA00001957"/>
    </source>
</evidence>
<dbReference type="Gene3D" id="1.10.1200.10">
    <property type="entry name" value="ACP-like"/>
    <property type="match status" value="1"/>
</dbReference>
<dbReference type="Gene3D" id="2.30.38.10">
    <property type="entry name" value="Luciferase, Domain 3"/>
    <property type="match status" value="1"/>
</dbReference>
<dbReference type="OrthoDB" id="9778383at2"/>
<dbReference type="FunFam" id="3.40.50.980:FF:000001">
    <property type="entry name" value="Non-ribosomal peptide synthetase"/>
    <property type="match status" value="1"/>
</dbReference>
<dbReference type="InterPro" id="IPR029058">
    <property type="entry name" value="AB_hydrolase_fold"/>
</dbReference>
<dbReference type="PROSITE" id="PS50075">
    <property type="entry name" value="CARRIER"/>
    <property type="match status" value="2"/>
</dbReference>
<dbReference type="InterPro" id="IPR040097">
    <property type="entry name" value="FAAL/FAAC"/>
</dbReference>
<dbReference type="Gene3D" id="3.40.50.980">
    <property type="match status" value="2"/>
</dbReference>
<evidence type="ECO:0000259" key="7">
    <source>
        <dbReference type="PROSITE" id="PS50075"/>
    </source>
</evidence>
<dbReference type="PROSITE" id="PS00455">
    <property type="entry name" value="AMP_BINDING"/>
    <property type="match status" value="1"/>
</dbReference>
<dbReference type="FunFam" id="3.40.50.12780:FF:000013">
    <property type="entry name" value="Long-chain-fatty-acid--AMP ligase FadD32"/>
    <property type="match status" value="1"/>
</dbReference>
<evidence type="ECO:0000256" key="3">
    <source>
        <dbReference type="ARBA" id="ARBA00022450"/>
    </source>
</evidence>
<dbReference type="PROSITE" id="PS00012">
    <property type="entry name" value="PHOSPHOPANTETHEINE"/>
    <property type="match status" value="1"/>
</dbReference>
<dbReference type="GO" id="GO:0044550">
    <property type="term" value="P:secondary metabolite biosynthetic process"/>
    <property type="evidence" value="ECO:0007669"/>
    <property type="project" value="TreeGrafter"/>
</dbReference>
<dbReference type="Gene3D" id="3.30.559.30">
    <property type="entry name" value="Nonribosomal peptide synthetase, condensation domain"/>
    <property type="match status" value="1"/>
</dbReference>
<reference evidence="8 9" key="1">
    <citation type="submission" date="2019-02" db="EMBL/GenBank/DDBJ databases">
        <title>Deep-cultivation of Planctomycetes and their phenomic and genomic characterization uncovers novel biology.</title>
        <authorList>
            <person name="Wiegand S."/>
            <person name="Jogler M."/>
            <person name="Boedeker C."/>
            <person name="Pinto D."/>
            <person name="Vollmers J."/>
            <person name="Rivas-Marin E."/>
            <person name="Kohn T."/>
            <person name="Peeters S.H."/>
            <person name="Heuer A."/>
            <person name="Rast P."/>
            <person name="Oberbeckmann S."/>
            <person name="Bunk B."/>
            <person name="Jeske O."/>
            <person name="Meyerdierks A."/>
            <person name="Storesund J.E."/>
            <person name="Kallscheuer N."/>
            <person name="Luecker S."/>
            <person name="Lage O.M."/>
            <person name="Pohl T."/>
            <person name="Merkel B.J."/>
            <person name="Hornburger P."/>
            <person name="Mueller R.-W."/>
            <person name="Bruemmer F."/>
            <person name="Labrenz M."/>
            <person name="Spormann A.M."/>
            <person name="Op den Camp H."/>
            <person name="Overmann J."/>
            <person name="Amann R."/>
            <person name="Jetten M.S.M."/>
            <person name="Mascher T."/>
            <person name="Medema M.H."/>
            <person name="Devos D.P."/>
            <person name="Kaster A.-K."/>
            <person name="Ovreas L."/>
            <person name="Rohde M."/>
            <person name="Galperin M.Y."/>
            <person name="Jogler C."/>
        </authorList>
    </citation>
    <scope>NUCLEOTIDE SEQUENCE [LARGE SCALE GENOMIC DNA]</scope>
    <source>
        <strain evidence="8 9">Pla175</strain>
    </source>
</reference>
<dbReference type="FunFam" id="3.40.50.12780:FF:000012">
    <property type="entry name" value="Non-ribosomal peptide synthetase"/>
    <property type="match status" value="1"/>
</dbReference>
<dbReference type="Pfam" id="PF13193">
    <property type="entry name" value="AMP-binding_C"/>
    <property type="match status" value="1"/>
</dbReference>
<dbReference type="NCBIfam" id="TIGR01733">
    <property type="entry name" value="AA-adenyl-dom"/>
    <property type="match status" value="1"/>
</dbReference>
<dbReference type="EMBL" id="CP036291">
    <property type="protein sequence ID" value="QDU86875.1"/>
    <property type="molecule type" value="Genomic_DNA"/>
</dbReference>
<dbReference type="InterPro" id="IPR045851">
    <property type="entry name" value="AMP-bd_C_sf"/>
</dbReference>
<dbReference type="Pfam" id="PF00668">
    <property type="entry name" value="Condensation"/>
    <property type="match status" value="1"/>
</dbReference>
<dbReference type="GO" id="GO:0008610">
    <property type="term" value="P:lipid biosynthetic process"/>
    <property type="evidence" value="ECO:0007669"/>
    <property type="project" value="InterPro"/>
</dbReference>
<keyword evidence="5" id="KW-0276">Fatty acid metabolism</keyword>
<evidence type="ECO:0000313" key="8">
    <source>
        <dbReference type="EMBL" id="QDU86875.1"/>
    </source>
</evidence>
<dbReference type="PANTHER" id="PTHR45527:SF1">
    <property type="entry name" value="FATTY ACID SYNTHASE"/>
    <property type="match status" value="1"/>
</dbReference>
<evidence type="ECO:0000256" key="2">
    <source>
        <dbReference type="ARBA" id="ARBA00006432"/>
    </source>
</evidence>
<dbReference type="InterPro" id="IPR000873">
    <property type="entry name" value="AMP-dep_synth/lig_dom"/>
</dbReference>
<organism evidence="8 9">
    <name type="scientific">Pirellulimonas nuda</name>
    <dbReference type="NCBI Taxonomy" id="2528009"/>
    <lineage>
        <taxon>Bacteria</taxon>
        <taxon>Pseudomonadati</taxon>
        <taxon>Planctomycetota</taxon>
        <taxon>Planctomycetia</taxon>
        <taxon>Pirellulales</taxon>
        <taxon>Lacipirellulaceae</taxon>
        <taxon>Pirellulimonas</taxon>
    </lineage>
</organism>
<dbReference type="SMART" id="SM00823">
    <property type="entry name" value="PKS_PP"/>
    <property type="match status" value="2"/>
</dbReference>
<dbReference type="InterPro" id="IPR010071">
    <property type="entry name" value="AA_adenyl_dom"/>
</dbReference>
<dbReference type="Pfam" id="PF00501">
    <property type="entry name" value="AMP-binding"/>
    <property type="match status" value="2"/>
</dbReference>
<dbReference type="PANTHER" id="PTHR45527">
    <property type="entry name" value="NONRIBOSOMAL PEPTIDE SYNTHETASE"/>
    <property type="match status" value="1"/>
</dbReference>
<dbReference type="InterPro" id="IPR020845">
    <property type="entry name" value="AMP-binding_CS"/>
</dbReference>
<evidence type="ECO:0000256" key="5">
    <source>
        <dbReference type="ARBA" id="ARBA00022832"/>
    </source>
</evidence>
<dbReference type="Gene3D" id="3.40.50.12780">
    <property type="entry name" value="N-terminal domain of ligase-like"/>
    <property type="match status" value="1"/>
</dbReference>
<dbReference type="FunFam" id="1.10.1200.10:FF:000016">
    <property type="entry name" value="Non-ribosomal peptide synthase"/>
    <property type="match status" value="1"/>
</dbReference>
<keyword evidence="3" id="KW-0596">Phosphopantetheine</keyword>
<evidence type="ECO:0000256" key="4">
    <source>
        <dbReference type="ARBA" id="ARBA00022553"/>
    </source>
</evidence>
<dbReference type="GO" id="GO:0071766">
    <property type="term" value="P:Actinobacterium-type cell wall biogenesis"/>
    <property type="evidence" value="ECO:0007669"/>
    <property type="project" value="UniProtKB-ARBA"/>
</dbReference>
<keyword evidence="9" id="KW-1185">Reference proteome</keyword>
<dbReference type="InterPro" id="IPR009081">
    <property type="entry name" value="PP-bd_ACP"/>
</dbReference>
<dbReference type="Gene3D" id="3.40.50.1820">
    <property type="entry name" value="alpha/beta hydrolase"/>
    <property type="match status" value="1"/>
</dbReference>
<dbReference type="GO" id="GO:0043041">
    <property type="term" value="P:amino acid activation for nonribosomal peptide biosynthetic process"/>
    <property type="evidence" value="ECO:0007669"/>
    <property type="project" value="TreeGrafter"/>
</dbReference>
<keyword evidence="4" id="KW-0597">Phosphoprotein</keyword>
<evidence type="ECO:0000256" key="6">
    <source>
        <dbReference type="ARBA" id="ARBA00023098"/>
    </source>
</evidence>
<dbReference type="KEGG" id="pnd:Pla175_02290"/>
<dbReference type="SUPFAM" id="SSF47336">
    <property type="entry name" value="ACP-like"/>
    <property type="match status" value="2"/>
</dbReference>
<sequence>MERLCHAPVEPPRIDVPAVDGHWGMRSLVDVARWRGQAAADRIAFRFLIDGQRETRDLSFAELDSRARIVAAELAARGASGEPVLIVLEPGLDYVAALVGCFYAGAIAVPVYPPDPFRIARTLPRLQAIVQNAQCRLLIGSSLTLGPASGVVRGLCTGGAIEIDMLDRAAGQTFEPVKIDPSKTALLQYTSGTTAAPRGVAISMEGLMYNLRSLEQLLDVPDAVALQWLPPYHDLGLIGGVLLPLFAGRQMVLMSPLDFMRSPANWLRAISHFGATSTAAPNFGYELCLRKVTDADCEGLDLSRLQVAVSGAEPVRADTLRRFTERFAPYGFREEAFVPAYGMAEATLMISVAGHGAPPLVRQVDADALSEGRIEPATDASTTRELVGCGPPAPGVEVRIVDPETHRETRGVGEIWVRSPGVASGYWRNPEATAAAFGAQLRGGPAGGSAEGYLRTGDLGAMCDGELLVTGRRKELLILAGRNFYPHDLELAIQESDPAFKPDGGAVVSAAVFSAAGRGHQEGLIVYHEVQRPKRQDLAALCQRARAVLFEETGVEPLGVVLLAVGDIPKTSSGKTQRAACRQAHLRGTLSPLHQWWADSGDHAGAATSETLASPATETEAWLAACWRELLGVEHVGRESGFIALGGQSLQAIEMLSRVLDRTGVVLPMAELIASPTLAGVAAAIDRAAAAGPTAPPRKATQAERAAELPVTAAQQRFLLLDQLGVAPGGANLPVAVRLYGRLDLDRLEDALTRLVARHEALRIGFSLTADRWTQRLATPARVRVELLEPSDLTSDPVRWALDQPFVWRPFDLATPPLLRAAVAPLRSEDQVLLLVLHHAVGDGASLRALLSDLSKLYRGIELPDVDYQWFDAAVAGEPEVDSAYWRARLAEAPAAIDLPLERGRAESLDEVARVEVELPAELTRSVDRFAASRSATAFSVYLAGLHGLLARYTRDQTIVIGAAAAGRDHPAWRDTAGCFMQTAPVAARVAGERSFAALLAEVQGAFANDVANSRGQWDAIVEAAGVERVADRLPLTQAFFLYDELTLPAGQTGDQFGGLRAENPATDYRGLAVYDVTLVVEPGAAGRRARLVYDPNRLPTALAEGMARGYRELLEHVTRQPDAALAELPPPGPDARAQLLSLAAPAAADPTPIEPLAALQRWAAERPEAAAVSCGDHLLSYAELLDRSDRLAAGLRTRGVQRGDRVVLLAERSIDTLTAMLAVWKAGAAYVPLDPSHPPARHAAAIANCGAVGVLTDAATLEHASQLHGSCWTIDRLLEESSTCATAGASSRDARHDENDPAYLIYTSGSTGEPKGVVVPHLAVANLLAAFAEEFELTADDRVLASTTVAFDISLLELMLPLTVGATVEIAGDATTADPGPLAEAALSEAITLVQGTPSTYRTLLDAGWRPHARQRVVCGGEALAADLAEKLTGAPAGLWNVYGPTETTVWSTAARLTDLAGGVPIGRPIARTACYVLDAVGRLAPEGVWGELAIGGAGVALGYWNRPELSAERFPLNPFTAAPDARMYLTGDQVRWRPDGLLEFRGRGDNQVKVRGHRVELGEIEAALSSEPTIAEAAVVAVGSCGAADALAAYCVPAAGATLDASQLRTSLARRLPEYMIPTAFVTLDRLPRSGAGKVDRRALPGLSADRLALSREHTPPRTPVEAALAAWWRELLQLDRVGVHDSLFELGGHSLIAMQLGVRVRETLGVELPIREAYRQSTIAAWAELIVTAQLEQAEDLESILNEIESKG</sequence>
<dbReference type="InterPro" id="IPR020806">
    <property type="entry name" value="PKS_PP-bd"/>
</dbReference>
<feature type="domain" description="Carrier" evidence="7">
    <location>
        <begin position="614"/>
        <end position="689"/>
    </location>
</feature>
<dbReference type="InterPro" id="IPR025110">
    <property type="entry name" value="AMP-bd_C"/>
</dbReference>
<comment type="cofactor">
    <cofactor evidence="1">
        <name>pantetheine 4'-phosphate</name>
        <dbReference type="ChEBI" id="CHEBI:47942"/>
    </cofactor>
</comment>
<dbReference type="InterPro" id="IPR036736">
    <property type="entry name" value="ACP-like_sf"/>
</dbReference>
<dbReference type="GO" id="GO:0003824">
    <property type="term" value="F:catalytic activity"/>
    <property type="evidence" value="ECO:0007669"/>
    <property type="project" value="InterPro"/>
</dbReference>
<dbReference type="SUPFAM" id="SSF56801">
    <property type="entry name" value="Acetyl-CoA synthetase-like"/>
    <property type="match status" value="2"/>
</dbReference>
<feature type="domain" description="Carrier" evidence="7">
    <location>
        <begin position="1662"/>
        <end position="1737"/>
    </location>
</feature>
<dbReference type="SUPFAM" id="SSF52777">
    <property type="entry name" value="CoA-dependent acyltransferases"/>
    <property type="match status" value="2"/>
</dbReference>
<dbReference type="Gene3D" id="3.30.300.30">
    <property type="match status" value="2"/>
</dbReference>
<evidence type="ECO:0000313" key="9">
    <source>
        <dbReference type="Proteomes" id="UP000317429"/>
    </source>
</evidence>
<dbReference type="Gene3D" id="3.30.559.10">
    <property type="entry name" value="Chloramphenicol acetyltransferase-like domain"/>
    <property type="match status" value="1"/>
</dbReference>
<dbReference type="InterPro" id="IPR006162">
    <property type="entry name" value="Ppantetheine_attach_site"/>
</dbReference>
<dbReference type="RefSeq" id="WP_145280494.1">
    <property type="nucleotide sequence ID" value="NZ_CP036291.1"/>
</dbReference>
<dbReference type="GO" id="GO:0006631">
    <property type="term" value="P:fatty acid metabolic process"/>
    <property type="evidence" value="ECO:0007669"/>
    <property type="project" value="UniProtKB-KW"/>
</dbReference>
<protein>
    <submittedName>
        <fullName evidence="8">Tyrocidine synthase 3</fullName>
    </submittedName>
</protein>
<dbReference type="InterPro" id="IPR023213">
    <property type="entry name" value="CAT-like_dom_sf"/>
</dbReference>
<keyword evidence="6" id="KW-0443">Lipid metabolism</keyword>
<dbReference type="GO" id="GO:0031177">
    <property type="term" value="F:phosphopantetheine binding"/>
    <property type="evidence" value="ECO:0007669"/>
    <property type="project" value="InterPro"/>
</dbReference>
<comment type="similarity">
    <text evidence="2">Belongs to the ATP-dependent AMP-binding enzyme family.</text>
</comment>
<dbReference type="GO" id="GO:0005737">
    <property type="term" value="C:cytoplasm"/>
    <property type="evidence" value="ECO:0007669"/>
    <property type="project" value="TreeGrafter"/>
</dbReference>
<gene>
    <name evidence="8" type="primary">tycC_1</name>
    <name evidence="8" type="ORF">Pla175_02290</name>
</gene>
<dbReference type="GO" id="GO:0072330">
    <property type="term" value="P:monocarboxylic acid biosynthetic process"/>
    <property type="evidence" value="ECO:0007669"/>
    <property type="project" value="UniProtKB-ARBA"/>
</dbReference>
<dbReference type="InterPro" id="IPR042099">
    <property type="entry name" value="ANL_N_sf"/>
</dbReference>